<evidence type="ECO:0000256" key="1">
    <source>
        <dbReference type="SAM" id="Phobius"/>
    </source>
</evidence>
<dbReference type="Proteomes" id="UP001589828">
    <property type="component" value="Unassembled WGS sequence"/>
</dbReference>
<dbReference type="InterPro" id="IPR032508">
    <property type="entry name" value="FecR_C"/>
</dbReference>
<evidence type="ECO:0000259" key="3">
    <source>
        <dbReference type="Pfam" id="PF16344"/>
    </source>
</evidence>
<dbReference type="RefSeq" id="WP_377022712.1">
    <property type="nucleotide sequence ID" value="NZ_JBHLTS010000021.1"/>
</dbReference>
<name>A0ABV6L5W9_9SPHI</name>
<evidence type="ECO:0000313" key="4">
    <source>
        <dbReference type="EMBL" id="MFC0514869.1"/>
    </source>
</evidence>
<dbReference type="PIRSF" id="PIRSF018266">
    <property type="entry name" value="FecR"/>
    <property type="match status" value="1"/>
</dbReference>
<dbReference type="EMBL" id="JBHLTS010000021">
    <property type="protein sequence ID" value="MFC0514869.1"/>
    <property type="molecule type" value="Genomic_DNA"/>
</dbReference>
<dbReference type="Pfam" id="PF16344">
    <property type="entry name" value="FecR_C"/>
    <property type="match status" value="1"/>
</dbReference>
<proteinExistence type="predicted"/>
<accession>A0ABV6L5W9</accession>
<evidence type="ECO:0000313" key="5">
    <source>
        <dbReference type="Proteomes" id="UP001589828"/>
    </source>
</evidence>
<dbReference type="Gene3D" id="3.55.50.30">
    <property type="match status" value="1"/>
</dbReference>
<evidence type="ECO:0000259" key="2">
    <source>
        <dbReference type="Pfam" id="PF04773"/>
    </source>
</evidence>
<dbReference type="PANTHER" id="PTHR30273">
    <property type="entry name" value="PERIPLASMIC SIGNAL SENSOR AND SIGMA FACTOR ACTIVATOR FECR-RELATED"/>
    <property type="match status" value="1"/>
</dbReference>
<keyword evidence="1" id="KW-0472">Membrane</keyword>
<dbReference type="PANTHER" id="PTHR30273:SF2">
    <property type="entry name" value="PROTEIN FECR"/>
    <property type="match status" value="1"/>
</dbReference>
<sequence>MMDELLTKYMLNETTPVENETINRWLSENENNRKYFDHFKLIWDTSRELKIESKLDPDASWAEFRQLTQNRSGASAKVRPLNAANRWLKIAAIWLVILGSAGILYTVLKPAKPNMLTLQSGNIVRKVTLADGSLITMNKNSVLNYPDRFTGDTREISLKGEAFFDVAHDKSKPFMIHVNDVVVKVVGTSFNIKATGLNTEVIVETGIVQVIQQEIVVKLKPKEKASVQAGRVQKSSSQDELYNYYRTQKFVANNTPLWRLVDVLNEAYHANIVIDNKKLANRTITTTFKADSLDGILAIISKTLGDVKVIKKPHLIIIKN</sequence>
<keyword evidence="1" id="KW-1133">Transmembrane helix</keyword>
<protein>
    <submittedName>
        <fullName evidence="4">FecR family protein</fullName>
    </submittedName>
</protein>
<gene>
    <name evidence="4" type="ORF">ACFFGT_11695</name>
</gene>
<dbReference type="Gene3D" id="2.60.120.1440">
    <property type="match status" value="1"/>
</dbReference>
<feature type="domain" description="Protein FecR C-terminal" evidence="3">
    <location>
        <begin position="249"/>
        <end position="316"/>
    </location>
</feature>
<dbReference type="Pfam" id="PF04773">
    <property type="entry name" value="FecR"/>
    <property type="match status" value="1"/>
</dbReference>
<comment type="caution">
    <text evidence="4">The sequence shown here is derived from an EMBL/GenBank/DDBJ whole genome shotgun (WGS) entry which is preliminary data.</text>
</comment>
<dbReference type="InterPro" id="IPR012373">
    <property type="entry name" value="Ferrdict_sens_TM"/>
</dbReference>
<keyword evidence="5" id="KW-1185">Reference proteome</keyword>
<feature type="domain" description="FecR protein" evidence="2">
    <location>
        <begin position="125"/>
        <end position="208"/>
    </location>
</feature>
<reference evidence="4 5" key="1">
    <citation type="submission" date="2024-09" db="EMBL/GenBank/DDBJ databases">
        <authorList>
            <person name="Sun Q."/>
            <person name="Mori K."/>
        </authorList>
    </citation>
    <scope>NUCLEOTIDE SEQUENCE [LARGE SCALE GENOMIC DNA]</scope>
    <source>
        <strain evidence="4 5">NCAIM B.02415</strain>
    </source>
</reference>
<feature type="transmembrane region" description="Helical" evidence="1">
    <location>
        <begin position="87"/>
        <end position="108"/>
    </location>
</feature>
<organism evidence="4 5">
    <name type="scientific">Mucilaginibacter angelicae</name>
    <dbReference type="NCBI Taxonomy" id="869718"/>
    <lineage>
        <taxon>Bacteria</taxon>
        <taxon>Pseudomonadati</taxon>
        <taxon>Bacteroidota</taxon>
        <taxon>Sphingobacteriia</taxon>
        <taxon>Sphingobacteriales</taxon>
        <taxon>Sphingobacteriaceae</taxon>
        <taxon>Mucilaginibacter</taxon>
    </lineage>
</organism>
<dbReference type="InterPro" id="IPR006860">
    <property type="entry name" value="FecR"/>
</dbReference>
<keyword evidence="1" id="KW-0812">Transmembrane</keyword>